<evidence type="ECO:0000256" key="2">
    <source>
        <dbReference type="ARBA" id="ARBA00005745"/>
    </source>
</evidence>
<reference evidence="12 13" key="1">
    <citation type="submission" date="2011-04" db="EMBL/GenBank/DDBJ databases">
        <authorList>
            <person name="Muzny D."/>
            <person name="Qin X."/>
            <person name="Deng J."/>
            <person name="Jiang H."/>
            <person name="Liu Y."/>
            <person name="Qu J."/>
            <person name="Song X.-Z."/>
            <person name="Zhang L."/>
            <person name="Thornton R."/>
            <person name="Coyle M."/>
            <person name="Francisco L."/>
            <person name="Jackson L."/>
            <person name="Javaid M."/>
            <person name="Korchina V."/>
            <person name="Kovar C."/>
            <person name="Mata R."/>
            <person name="Mathew T."/>
            <person name="Ngo R."/>
            <person name="Nguyen L."/>
            <person name="Nguyen N."/>
            <person name="Okwuonu G."/>
            <person name="Ongeri F."/>
            <person name="Pham C."/>
            <person name="Simmons D."/>
            <person name="Wilczek-Boney K."/>
            <person name="Hale W."/>
            <person name="Jakkamsetti A."/>
            <person name="Pham P."/>
            <person name="Ruth R."/>
            <person name="San Lucas F."/>
            <person name="Warren J."/>
            <person name="Zhang J."/>
            <person name="Zhao Z."/>
            <person name="Zhou C."/>
            <person name="Zhu D."/>
            <person name="Lee S."/>
            <person name="Bess C."/>
            <person name="Blankenburg K."/>
            <person name="Forbes L."/>
            <person name="Fu Q."/>
            <person name="Gubbala S."/>
            <person name="Hirani K."/>
            <person name="Jayaseelan J.C."/>
            <person name="Lara F."/>
            <person name="Munidasa M."/>
            <person name="Palculict T."/>
            <person name="Patil S."/>
            <person name="Pu L.-L."/>
            <person name="Saada N."/>
            <person name="Tang L."/>
            <person name="Weissenberger G."/>
            <person name="Zhu Y."/>
            <person name="Hemphill L."/>
            <person name="Shang Y."/>
            <person name="Youmans B."/>
            <person name="Ayvaz T."/>
            <person name="Ross M."/>
            <person name="Santibanez J."/>
            <person name="Aqrawi P."/>
            <person name="Gross S."/>
            <person name="Joshi V."/>
            <person name="Fowler G."/>
            <person name="Nazareth L."/>
            <person name="Reid J."/>
            <person name="Worley K."/>
            <person name="Petrosino J."/>
            <person name="Highlander S."/>
            <person name="Gibbs R."/>
        </authorList>
    </citation>
    <scope>NUCLEOTIDE SEQUENCE [LARGE SCALE GENOMIC DNA]</scope>
    <source>
        <strain evidence="12 13">2681</strain>
    </source>
</reference>
<dbReference type="InterPro" id="IPR042094">
    <property type="entry name" value="T2SS_GspF_sf"/>
</dbReference>
<gene>
    <name evidence="12" type="primary">pilC</name>
    <name evidence="12" type="ORF">HMPREF9372_2832</name>
</gene>
<evidence type="ECO:0000256" key="4">
    <source>
        <dbReference type="ARBA" id="ARBA00022475"/>
    </source>
</evidence>
<keyword evidence="6 9" id="KW-0812">Transmembrane</keyword>
<dbReference type="HOGENOM" id="CLU_035032_2_1_9"/>
<dbReference type="PRINTS" id="PR00812">
    <property type="entry name" value="BCTERIALGSPF"/>
</dbReference>
<evidence type="ECO:0000256" key="7">
    <source>
        <dbReference type="ARBA" id="ARBA00022989"/>
    </source>
</evidence>
<name>F9DVK1_9BACL</name>
<comment type="subcellular location">
    <subcellularLocation>
        <location evidence="1">Cell inner membrane</location>
        <topology evidence="1">Multi-pass membrane protein</topology>
    </subcellularLocation>
    <subcellularLocation>
        <location evidence="9">Cell membrane</location>
        <topology evidence="9">Multi-pass membrane protein</topology>
    </subcellularLocation>
</comment>
<feature type="domain" description="Type II secretion system protein GspF" evidence="11">
    <location>
        <begin position="69"/>
        <end position="192"/>
    </location>
</feature>
<evidence type="ECO:0000256" key="6">
    <source>
        <dbReference type="ARBA" id="ARBA00022692"/>
    </source>
</evidence>
<dbReference type="InterPro" id="IPR001992">
    <property type="entry name" value="T2SS_GspF/T4SS_PilC_CS"/>
</dbReference>
<feature type="transmembrane region" description="Helical" evidence="10">
    <location>
        <begin position="375"/>
        <end position="399"/>
    </location>
</feature>
<dbReference type="InterPro" id="IPR018076">
    <property type="entry name" value="T2SS_GspF_dom"/>
</dbReference>
<keyword evidence="3 9" id="KW-0813">Transport</keyword>
<keyword evidence="4" id="KW-1003">Cell membrane</keyword>
<dbReference type="InterPro" id="IPR003004">
    <property type="entry name" value="GspF/PilC"/>
</dbReference>
<evidence type="ECO:0000256" key="8">
    <source>
        <dbReference type="ARBA" id="ARBA00023136"/>
    </source>
</evidence>
<dbReference type="PANTHER" id="PTHR30012:SF0">
    <property type="entry name" value="TYPE II SECRETION SYSTEM PROTEIN F-RELATED"/>
    <property type="match status" value="1"/>
</dbReference>
<evidence type="ECO:0000256" key="10">
    <source>
        <dbReference type="SAM" id="Phobius"/>
    </source>
</evidence>
<dbReference type="PROSITE" id="PS00874">
    <property type="entry name" value="T2SP_F"/>
    <property type="match status" value="1"/>
</dbReference>
<dbReference type="Gene3D" id="1.20.81.30">
    <property type="entry name" value="Type II secretion system (T2SS), domain F"/>
    <property type="match status" value="2"/>
</dbReference>
<evidence type="ECO:0000313" key="12">
    <source>
        <dbReference type="EMBL" id="EGQ22552.1"/>
    </source>
</evidence>
<feature type="transmembrane region" description="Helical" evidence="10">
    <location>
        <begin position="170"/>
        <end position="195"/>
    </location>
</feature>
<evidence type="ECO:0000256" key="1">
    <source>
        <dbReference type="ARBA" id="ARBA00004429"/>
    </source>
</evidence>
<accession>F9DVK1</accession>
<organism evidence="12 13">
    <name type="scientific">Sporosarcina newyorkensis 2681</name>
    <dbReference type="NCBI Taxonomy" id="1027292"/>
    <lineage>
        <taxon>Bacteria</taxon>
        <taxon>Bacillati</taxon>
        <taxon>Bacillota</taxon>
        <taxon>Bacilli</taxon>
        <taxon>Bacillales</taxon>
        <taxon>Caryophanaceae</taxon>
        <taxon>Sporosarcina</taxon>
    </lineage>
</organism>
<comment type="similarity">
    <text evidence="2 9">Belongs to the GSP F family.</text>
</comment>
<evidence type="ECO:0000256" key="9">
    <source>
        <dbReference type="RuleBase" id="RU003923"/>
    </source>
</evidence>
<dbReference type="eggNOG" id="COG1459">
    <property type="taxonomic scope" value="Bacteria"/>
</dbReference>
<protein>
    <submittedName>
        <fullName evidence="12">Type IV pilus biogenesis protein PilC</fullName>
    </submittedName>
</protein>
<evidence type="ECO:0000313" key="13">
    <source>
        <dbReference type="Proteomes" id="UP000005316"/>
    </source>
</evidence>
<dbReference type="EMBL" id="AFPZ01000091">
    <property type="protein sequence ID" value="EGQ22552.1"/>
    <property type="molecule type" value="Genomic_DNA"/>
</dbReference>
<dbReference type="Pfam" id="PF00482">
    <property type="entry name" value="T2SSF"/>
    <property type="match status" value="2"/>
</dbReference>
<comment type="caution">
    <text evidence="12">The sequence shown here is derived from an EMBL/GenBank/DDBJ whole genome shotgun (WGS) entry which is preliminary data.</text>
</comment>
<keyword evidence="5" id="KW-0997">Cell inner membrane</keyword>
<dbReference type="GO" id="GO:0005886">
    <property type="term" value="C:plasma membrane"/>
    <property type="evidence" value="ECO:0007669"/>
    <property type="project" value="UniProtKB-SubCell"/>
</dbReference>
<feature type="domain" description="Type II secretion system protein GspF" evidence="11">
    <location>
        <begin position="273"/>
        <end position="394"/>
    </location>
</feature>
<evidence type="ECO:0000259" key="11">
    <source>
        <dbReference type="Pfam" id="PF00482"/>
    </source>
</evidence>
<dbReference type="FunFam" id="1.20.81.30:FF:000001">
    <property type="entry name" value="Type II secretion system protein F"/>
    <property type="match status" value="2"/>
</dbReference>
<evidence type="ECO:0000256" key="5">
    <source>
        <dbReference type="ARBA" id="ARBA00022519"/>
    </source>
</evidence>
<evidence type="ECO:0000256" key="3">
    <source>
        <dbReference type="ARBA" id="ARBA00022448"/>
    </source>
</evidence>
<feature type="transmembrane region" description="Helical" evidence="10">
    <location>
        <begin position="221"/>
        <end position="240"/>
    </location>
</feature>
<dbReference type="AlphaFoldDB" id="F9DVK1"/>
<dbReference type="PANTHER" id="PTHR30012">
    <property type="entry name" value="GENERAL SECRETION PATHWAY PROTEIN"/>
    <property type="match status" value="1"/>
</dbReference>
<dbReference type="Proteomes" id="UP000005316">
    <property type="component" value="Unassembled WGS sequence"/>
</dbReference>
<proteinExistence type="inferred from homology"/>
<sequence length="405" mass="44817">MTVARFTYEGRDAKSIRRGTITATNKRDAAVKLKDQGIRVVSIVEQKETVLTKDITIGSPVKREQLIMFLRQFSTLLQAGVTIVDAVRILAMQVEQPAFRKILTAVQEDLRTGTPLSDALAKHPKAFEPLILNMVGAGEVSGTVDDSLDRLADHFEKAYRTRQKVTSAMAYPVVVGILAIGVVIFLLSFVVPMFVDMFDSIGGELPWLTLFVLAASDWMQHYWYLLVLLVAAGVVGILLLRNNSQGKYMLDSFLLRMPIFGNIVKKSSLAMMTRTLSSMFSSSVPILQALTMTERVIGNEVISRVIGESRQSMERGGSLTEPMMNHWAFPPLIPHMIAIGEETGSLDSMLAKVADFYEKEIEAATDRLKALIEPIMIVILAAIVGTIVLAIMIPMFSMFEQIDSL</sequence>
<keyword evidence="7 10" id="KW-1133">Transmembrane helix</keyword>
<dbReference type="GO" id="GO:0015628">
    <property type="term" value="P:protein secretion by the type II secretion system"/>
    <property type="evidence" value="ECO:0007669"/>
    <property type="project" value="TreeGrafter"/>
</dbReference>
<dbReference type="STRING" id="759851.SAMN04244570_1025"/>
<keyword evidence="8 10" id="KW-0472">Membrane</keyword>